<dbReference type="PROSITE" id="PS50879">
    <property type="entry name" value="RNASE_H_1"/>
    <property type="match status" value="1"/>
</dbReference>
<proteinExistence type="predicted"/>
<dbReference type="PANTHER" id="PTHR47723">
    <property type="entry name" value="OS05G0353850 PROTEIN"/>
    <property type="match status" value="1"/>
</dbReference>
<sequence length="133" mass="15155">MKLKVFTDGGARGNPGIAGYGVYIENENKESVYEESKFLGIKTNNEAEYMGLIGALTWIEEKAPEAEVEINSDSQLLVRQMKKIYKVKASNLKNLWLVAQDLSSGKKIEYKEIRREYNFKADELANLAMDRKK</sequence>
<organism evidence="2 3">
    <name type="scientific">Candidatus Shapirobacteria bacterium GW2011_GWE1_38_10</name>
    <dbReference type="NCBI Taxonomy" id="1618488"/>
    <lineage>
        <taxon>Bacteria</taxon>
        <taxon>Candidatus Shapironibacteriota</taxon>
    </lineage>
</organism>
<evidence type="ECO:0000313" key="2">
    <source>
        <dbReference type="EMBL" id="KKQ49876.1"/>
    </source>
</evidence>
<reference evidence="2 3" key="1">
    <citation type="journal article" date="2015" name="Nature">
        <title>rRNA introns, odd ribosomes, and small enigmatic genomes across a large radiation of phyla.</title>
        <authorList>
            <person name="Brown C.T."/>
            <person name="Hug L.A."/>
            <person name="Thomas B.C."/>
            <person name="Sharon I."/>
            <person name="Castelle C.J."/>
            <person name="Singh A."/>
            <person name="Wilkins M.J."/>
            <person name="Williams K.H."/>
            <person name="Banfield J.F."/>
        </authorList>
    </citation>
    <scope>NUCLEOTIDE SEQUENCE [LARGE SCALE GENOMIC DNA]</scope>
</reference>
<dbReference type="GO" id="GO:0004523">
    <property type="term" value="F:RNA-DNA hybrid ribonuclease activity"/>
    <property type="evidence" value="ECO:0007669"/>
    <property type="project" value="InterPro"/>
</dbReference>
<dbReference type="AlphaFoldDB" id="A0A0G0LB27"/>
<dbReference type="Gene3D" id="3.30.420.10">
    <property type="entry name" value="Ribonuclease H-like superfamily/Ribonuclease H"/>
    <property type="match status" value="1"/>
</dbReference>
<evidence type="ECO:0000313" key="3">
    <source>
        <dbReference type="Proteomes" id="UP000034231"/>
    </source>
</evidence>
<accession>A0A0G0LB27</accession>
<dbReference type="InterPro" id="IPR053151">
    <property type="entry name" value="RNase_H-like"/>
</dbReference>
<name>A0A0G0LB27_9BACT</name>
<dbReference type="InterPro" id="IPR002156">
    <property type="entry name" value="RNaseH_domain"/>
</dbReference>
<dbReference type="InterPro" id="IPR036397">
    <property type="entry name" value="RNaseH_sf"/>
</dbReference>
<evidence type="ECO:0000259" key="1">
    <source>
        <dbReference type="PROSITE" id="PS50879"/>
    </source>
</evidence>
<feature type="domain" description="RNase H type-1" evidence="1">
    <location>
        <begin position="1"/>
        <end position="130"/>
    </location>
</feature>
<dbReference type="Pfam" id="PF00075">
    <property type="entry name" value="RNase_H"/>
    <property type="match status" value="1"/>
</dbReference>
<comment type="caution">
    <text evidence="2">The sequence shown here is derived from an EMBL/GenBank/DDBJ whole genome shotgun (WGS) entry which is preliminary data.</text>
</comment>
<dbReference type="EMBL" id="LBTX01000010">
    <property type="protein sequence ID" value="KKQ49876.1"/>
    <property type="molecule type" value="Genomic_DNA"/>
</dbReference>
<gene>
    <name evidence="2" type="ORF">US68_C0010G0009</name>
</gene>
<dbReference type="SUPFAM" id="SSF53098">
    <property type="entry name" value="Ribonuclease H-like"/>
    <property type="match status" value="1"/>
</dbReference>
<dbReference type="Proteomes" id="UP000034231">
    <property type="component" value="Unassembled WGS sequence"/>
</dbReference>
<dbReference type="GO" id="GO:0003676">
    <property type="term" value="F:nucleic acid binding"/>
    <property type="evidence" value="ECO:0007669"/>
    <property type="project" value="InterPro"/>
</dbReference>
<dbReference type="InterPro" id="IPR012337">
    <property type="entry name" value="RNaseH-like_sf"/>
</dbReference>
<dbReference type="CDD" id="cd09279">
    <property type="entry name" value="RNase_HI_like"/>
    <property type="match status" value="1"/>
</dbReference>
<protein>
    <submittedName>
        <fullName evidence="2">Ribonuclease HI</fullName>
    </submittedName>
</protein>
<dbReference type="PANTHER" id="PTHR47723:SF19">
    <property type="entry name" value="POLYNUCLEOTIDYL TRANSFERASE, RIBONUCLEASE H-LIKE SUPERFAMILY PROTEIN"/>
    <property type="match status" value="1"/>
</dbReference>